<gene>
    <name evidence="2" type="ORF">EYF80_028165</name>
</gene>
<evidence type="ECO:0000313" key="3">
    <source>
        <dbReference type="Proteomes" id="UP000314294"/>
    </source>
</evidence>
<proteinExistence type="predicted"/>
<name>A0A4Z2H822_9TELE</name>
<evidence type="ECO:0000313" key="2">
    <source>
        <dbReference type="EMBL" id="TNN61660.1"/>
    </source>
</evidence>
<comment type="caution">
    <text evidence="2">The sequence shown here is derived from an EMBL/GenBank/DDBJ whole genome shotgun (WGS) entry which is preliminary data.</text>
</comment>
<dbReference type="EMBL" id="SRLO01000312">
    <property type="protein sequence ID" value="TNN61660.1"/>
    <property type="molecule type" value="Genomic_DNA"/>
</dbReference>
<organism evidence="2 3">
    <name type="scientific">Liparis tanakae</name>
    <name type="common">Tanaka's snailfish</name>
    <dbReference type="NCBI Taxonomy" id="230148"/>
    <lineage>
        <taxon>Eukaryota</taxon>
        <taxon>Metazoa</taxon>
        <taxon>Chordata</taxon>
        <taxon>Craniata</taxon>
        <taxon>Vertebrata</taxon>
        <taxon>Euteleostomi</taxon>
        <taxon>Actinopterygii</taxon>
        <taxon>Neopterygii</taxon>
        <taxon>Teleostei</taxon>
        <taxon>Neoteleostei</taxon>
        <taxon>Acanthomorphata</taxon>
        <taxon>Eupercaria</taxon>
        <taxon>Perciformes</taxon>
        <taxon>Cottioidei</taxon>
        <taxon>Cottales</taxon>
        <taxon>Liparidae</taxon>
        <taxon>Liparis</taxon>
    </lineage>
</organism>
<dbReference type="AlphaFoldDB" id="A0A4Z2H822"/>
<dbReference type="Proteomes" id="UP000314294">
    <property type="component" value="Unassembled WGS sequence"/>
</dbReference>
<protein>
    <submittedName>
        <fullName evidence="2">Uncharacterized protein</fullName>
    </submittedName>
</protein>
<accession>A0A4Z2H822</accession>
<reference evidence="2 3" key="1">
    <citation type="submission" date="2019-03" db="EMBL/GenBank/DDBJ databases">
        <title>First draft genome of Liparis tanakae, snailfish: a comprehensive survey of snailfish specific genes.</title>
        <authorList>
            <person name="Kim W."/>
            <person name="Song I."/>
            <person name="Jeong J.-H."/>
            <person name="Kim D."/>
            <person name="Kim S."/>
            <person name="Ryu S."/>
            <person name="Song J.Y."/>
            <person name="Lee S.K."/>
        </authorList>
    </citation>
    <scope>NUCLEOTIDE SEQUENCE [LARGE SCALE GENOMIC DNA]</scope>
    <source>
        <tissue evidence="2">Muscle</tissue>
    </source>
</reference>
<keyword evidence="3" id="KW-1185">Reference proteome</keyword>
<evidence type="ECO:0000256" key="1">
    <source>
        <dbReference type="SAM" id="MobiDB-lite"/>
    </source>
</evidence>
<sequence>MMRRKQTETSHVSKCTPKSCESLLLPGGSTAPPTASAAKEGDNKTFAVIRAIMSQSWCDLWADPKVKETRSGFCFPASTRSIEGLPLLSRRNETQM</sequence>
<feature type="region of interest" description="Disordered" evidence="1">
    <location>
        <begin position="23"/>
        <end position="42"/>
    </location>
</feature>